<evidence type="ECO:0000313" key="2">
    <source>
        <dbReference type="Proteomes" id="UP000177515"/>
    </source>
</evidence>
<sequence length="90" mass="9493">MSFPPMDLRTPLTRQQYLDELNARLRECPDLASVVVFAFDPPGAGAATATGVRADGAVDEDLLCVMTGIVETAADAYHVVTDPPAAATED</sequence>
<proteinExistence type="predicted"/>
<gene>
    <name evidence="1" type="ORF">BKK80_11760</name>
</gene>
<accession>A0ABM6F4Z2</accession>
<protein>
    <submittedName>
        <fullName evidence="1">Uncharacterized protein</fullName>
    </submittedName>
</protein>
<organism evidence="1 2">
    <name type="scientific">Cupriavidus malaysiensis</name>
    <dbReference type="NCBI Taxonomy" id="367825"/>
    <lineage>
        <taxon>Bacteria</taxon>
        <taxon>Pseudomonadati</taxon>
        <taxon>Pseudomonadota</taxon>
        <taxon>Betaproteobacteria</taxon>
        <taxon>Burkholderiales</taxon>
        <taxon>Burkholderiaceae</taxon>
        <taxon>Cupriavidus</taxon>
    </lineage>
</organism>
<dbReference type="EMBL" id="CP017754">
    <property type="protein sequence ID" value="AOZ06421.1"/>
    <property type="molecule type" value="Genomic_DNA"/>
</dbReference>
<reference evidence="1 2" key="1">
    <citation type="submission" date="2016-10" db="EMBL/GenBank/DDBJ databases">
        <title>Complete genome sequences of three Cupriavidus strains isolated from various Malaysian environments.</title>
        <authorList>
            <person name="Abdullah A.A.-A."/>
            <person name="Shafie N.A.H."/>
            <person name="Lau N.S."/>
        </authorList>
    </citation>
    <scope>NUCLEOTIDE SEQUENCE [LARGE SCALE GENOMIC DNA]</scope>
    <source>
        <strain evidence="1 2">USMAA1020</strain>
    </source>
</reference>
<evidence type="ECO:0000313" key="1">
    <source>
        <dbReference type="EMBL" id="AOZ06421.1"/>
    </source>
</evidence>
<dbReference type="RefSeq" id="WP_071012938.1">
    <property type="nucleotide sequence ID" value="NZ_CP017754.1"/>
</dbReference>
<name>A0ABM6F4Z2_9BURK</name>
<keyword evidence="2" id="KW-1185">Reference proteome</keyword>
<dbReference type="Proteomes" id="UP000177515">
    <property type="component" value="Chromosome 1"/>
</dbReference>